<dbReference type="Proteomes" id="UP000279236">
    <property type="component" value="Unassembled WGS sequence"/>
</dbReference>
<feature type="compositionally biased region" description="Pro residues" evidence="1">
    <location>
        <begin position="165"/>
        <end position="189"/>
    </location>
</feature>
<evidence type="ECO:0000256" key="1">
    <source>
        <dbReference type="SAM" id="MobiDB-lite"/>
    </source>
</evidence>
<feature type="compositionally biased region" description="Basic and acidic residues" evidence="1">
    <location>
        <begin position="276"/>
        <end position="285"/>
    </location>
</feature>
<organism evidence="2 3">
    <name type="scientific">Apiotrichum porosum</name>
    <dbReference type="NCBI Taxonomy" id="105984"/>
    <lineage>
        <taxon>Eukaryota</taxon>
        <taxon>Fungi</taxon>
        <taxon>Dikarya</taxon>
        <taxon>Basidiomycota</taxon>
        <taxon>Agaricomycotina</taxon>
        <taxon>Tremellomycetes</taxon>
        <taxon>Trichosporonales</taxon>
        <taxon>Trichosporonaceae</taxon>
        <taxon>Apiotrichum</taxon>
    </lineage>
</organism>
<feature type="region of interest" description="Disordered" evidence="1">
    <location>
        <begin position="107"/>
        <end position="285"/>
    </location>
</feature>
<keyword evidence="3" id="KW-1185">Reference proteome</keyword>
<comment type="caution">
    <text evidence="2">The sequence shown here is derived from an EMBL/GenBank/DDBJ whole genome shotgun (WGS) entry which is preliminary data.</text>
</comment>
<reference evidence="2 3" key="1">
    <citation type="submission" date="2018-11" db="EMBL/GenBank/DDBJ databases">
        <title>Genome sequence of Apiotrichum porosum DSM 27194.</title>
        <authorList>
            <person name="Aliyu H."/>
            <person name="Gorte O."/>
            <person name="Ochsenreither K."/>
        </authorList>
    </citation>
    <scope>NUCLEOTIDE SEQUENCE [LARGE SCALE GENOMIC DNA]</scope>
    <source>
        <strain evidence="2 3">DSM 27194</strain>
    </source>
</reference>
<gene>
    <name evidence="2" type="ORF">EHS24_001891</name>
</gene>
<feature type="compositionally biased region" description="Pro residues" evidence="1">
    <location>
        <begin position="214"/>
        <end position="238"/>
    </location>
</feature>
<proteinExistence type="predicted"/>
<accession>A0A427XJP2</accession>
<dbReference type="GeneID" id="39586434"/>
<dbReference type="EMBL" id="RSCE01000011">
    <property type="protein sequence ID" value="RSH78967.1"/>
    <property type="molecule type" value="Genomic_DNA"/>
</dbReference>
<dbReference type="AlphaFoldDB" id="A0A427XJP2"/>
<sequence length="285" mass="30589">MPPAETTPPNVALRATLFLNEGVIKAFCTGYGCPTCRLGDGAEVVLAPSAPLRKEYYEVEASSCRDCTRPGGMYRVSHWGKRRVSVVNGETQVAHLVRVHRKSLLEINPDGSAPLSRPASPHTPPTSDPSTYPSGRQSTEPTSPFRLGVPLKKSSGRRRESEPLPTSPAPPKAAPLPPSSPLPKTPPRADPPRTRTASHPHPLHSYWSPEPTSITPPPRPSGPKPRPPLVGPSAPPSTPRSEPTARDVRHCFLLAPACRRAGIPKHRPSAAAPGTGERHGRPARR</sequence>
<dbReference type="RefSeq" id="XP_028474114.1">
    <property type="nucleotide sequence ID" value="XM_028617651.1"/>
</dbReference>
<evidence type="ECO:0000313" key="2">
    <source>
        <dbReference type="EMBL" id="RSH78967.1"/>
    </source>
</evidence>
<evidence type="ECO:0000313" key="3">
    <source>
        <dbReference type="Proteomes" id="UP000279236"/>
    </source>
</evidence>
<name>A0A427XJP2_9TREE</name>
<protein>
    <submittedName>
        <fullName evidence="2">Uncharacterized protein</fullName>
    </submittedName>
</protein>